<dbReference type="GO" id="GO:0016020">
    <property type="term" value="C:membrane"/>
    <property type="evidence" value="ECO:0007669"/>
    <property type="project" value="TreeGrafter"/>
</dbReference>
<dbReference type="GeneID" id="17252839"/>
<dbReference type="KEGG" id="ehx:EMIHUDRAFT_249731"/>
<dbReference type="STRING" id="2903.R1BAI2"/>
<dbReference type="Gene3D" id="3.40.50.2000">
    <property type="entry name" value="Glycogen Phosphorylase B"/>
    <property type="match status" value="1"/>
</dbReference>
<dbReference type="Pfam" id="PF00534">
    <property type="entry name" value="Glycos_transf_1"/>
    <property type="match status" value="1"/>
</dbReference>
<dbReference type="Proteomes" id="UP000013827">
    <property type="component" value="Unassembled WGS sequence"/>
</dbReference>
<evidence type="ECO:0000256" key="1">
    <source>
        <dbReference type="ARBA" id="ARBA00022676"/>
    </source>
</evidence>
<feature type="domain" description="Glycosyl transferase family 1" evidence="2">
    <location>
        <begin position="337"/>
        <end position="484"/>
    </location>
</feature>
<protein>
    <recommendedName>
        <fullName evidence="2">Glycosyl transferase family 1 domain-containing protein</fullName>
    </recommendedName>
</protein>
<dbReference type="AlphaFoldDB" id="A0A0D3I603"/>
<dbReference type="eggNOG" id="ENOG502S38T">
    <property type="taxonomic scope" value="Eukaryota"/>
</dbReference>
<dbReference type="GO" id="GO:0006487">
    <property type="term" value="P:protein N-linked glycosylation"/>
    <property type="evidence" value="ECO:0007669"/>
    <property type="project" value="TreeGrafter"/>
</dbReference>
<organism evidence="3 4">
    <name type="scientific">Emiliania huxleyi (strain CCMP1516)</name>
    <dbReference type="NCBI Taxonomy" id="280463"/>
    <lineage>
        <taxon>Eukaryota</taxon>
        <taxon>Haptista</taxon>
        <taxon>Haptophyta</taxon>
        <taxon>Prymnesiophyceae</taxon>
        <taxon>Isochrysidales</taxon>
        <taxon>Noelaerhabdaceae</taxon>
        <taxon>Emiliania</taxon>
    </lineage>
</organism>
<dbReference type="PaxDb" id="2903-EOD06688"/>
<name>A0A0D3I603_EMIH1</name>
<sequence>MLFACPLPLAVSNAEHLMCYAQRYPDLLERYCHGQASHRQKIGSHWRRHGRLEQRRFGCDGSQAVAVAFDDTVPSSKASEQLASAQQRYRAEIKAPPCGNSCQRWKRVLGSQSAELLRLTQLQRRPRLSRQGADKRPCRAAVSSAMDITPGGGERYLLEAAIVFQRLSCEVTLLLFEPNQCTGGDCVNRTAFMLGLRNLDVDAIKVASLNVQRHPKRPVRGLHGSAERLIRRDFDIFFFLGNDRAPRTPGLGRLNLYMCQFPFDWYRDMYPFEERNLATYDHVLLNSNFTMDWYSVVLRSQLRKPCAPTPVLLYPPVPAAEPRTPLFGAFSRRPFRIVIVGRIFGGVQSKGHYEAVRLFSELQTLARRDGHAWHAQLELYIVGAVITGKEHYARGLPELVTRLGLTGVHFVFDAPRRRLEALVEGARVIWSLTGFGQLKQMTNPADTEHFGIAVAEAMSAGCIPVLLNVGGLPEQVPSSAVGRVASTLEDVPTATLQVLSLPEAEMEAMSGQARAAAERFTGDMFERQLGSLVHEAKPKQRACYSANASAPTRFG</sequence>
<dbReference type="InterPro" id="IPR001296">
    <property type="entry name" value="Glyco_trans_1"/>
</dbReference>
<evidence type="ECO:0000313" key="3">
    <source>
        <dbReference type="EnsemblProtists" id="EOD06688"/>
    </source>
</evidence>
<accession>A0A0D3I603</accession>
<dbReference type="SUPFAM" id="SSF53756">
    <property type="entry name" value="UDP-Glycosyltransferase/glycogen phosphorylase"/>
    <property type="match status" value="1"/>
</dbReference>
<dbReference type="InterPro" id="IPR038013">
    <property type="entry name" value="ALG11"/>
</dbReference>
<evidence type="ECO:0000259" key="2">
    <source>
        <dbReference type="Pfam" id="PF00534"/>
    </source>
</evidence>
<dbReference type="GO" id="GO:0004377">
    <property type="term" value="F:GDP-Man:Man(3)GlcNAc(2)-PP-Dol alpha-1,2-mannosyltransferase activity"/>
    <property type="evidence" value="ECO:0007669"/>
    <property type="project" value="InterPro"/>
</dbReference>
<keyword evidence="1" id="KW-0808">Transferase</keyword>
<reference evidence="3" key="2">
    <citation type="submission" date="2024-10" db="UniProtKB">
        <authorList>
            <consortium name="EnsemblProtists"/>
        </authorList>
    </citation>
    <scope>IDENTIFICATION</scope>
</reference>
<dbReference type="HOGENOM" id="CLU_491307_0_0_1"/>
<dbReference type="PANTHER" id="PTHR45919:SF1">
    <property type="entry name" value="GDP-MAN:MAN(3)GLCNAC(2)-PP-DOL ALPHA-1,2-MANNOSYLTRANSFERASE"/>
    <property type="match status" value="1"/>
</dbReference>
<dbReference type="EnsemblProtists" id="EOD06688">
    <property type="protein sequence ID" value="EOD06688"/>
    <property type="gene ID" value="EMIHUDRAFT_249731"/>
</dbReference>
<evidence type="ECO:0000313" key="4">
    <source>
        <dbReference type="Proteomes" id="UP000013827"/>
    </source>
</evidence>
<dbReference type="PANTHER" id="PTHR45919">
    <property type="entry name" value="GDP-MAN:MAN(3)GLCNAC(2)-PP-DOL ALPHA-1,2-MANNOSYLTRANSFERASE"/>
    <property type="match status" value="1"/>
</dbReference>
<keyword evidence="4" id="KW-1185">Reference proteome</keyword>
<keyword evidence="1" id="KW-0328">Glycosyltransferase</keyword>
<dbReference type="RefSeq" id="XP_005759117.1">
    <property type="nucleotide sequence ID" value="XM_005759060.1"/>
</dbReference>
<proteinExistence type="predicted"/>
<reference evidence="4" key="1">
    <citation type="journal article" date="2013" name="Nature">
        <title>Pan genome of the phytoplankton Emiliania underpins its global distribution.</title>
        <authorList>
            <person name="Read B.A."/>
            <person name="Kegel J."/>
            <person name="Klute M.J."/>
            <person name="Kuo A."/>
            <person name="Lefebvre S.C."/>
            <person name="Maumus F."/>
            <person name="Mayer C."/>
            <person name="Miller J."/>
            <person name="Monier A."/>
            <person name="Salamov A."/>
            <person name="Young J."/>
            <person name="Aguilar M."/>
            <person name="Claverie J.M."/>
            <person name="Frickenhaus S."/>
            <person name="Gonzalez K."/>
            <person name="Herman E.K."/>
            <person name="Lin Y.C."/>
            <person name="Napier J."/>
            <person name="Ogata H."/>
            <person name="Sarno A.F."/>
            <person name="Shmutz J."/>
            <person name="Schroeder D."/>
            <person name="de Vargas C."/>
            <person name="Verret F."/>
            <person name="von Dassow P."/>
            <person name="Valentin K."/>
            <person name="Van de Peer Y."/>
            <person name="Wheeler G."/>
            <person name="Dacks J.B."/>
            <person name="Delwiche C.F."/>
            <person name="Dyhrman S.T."/>
            <person name="Glockner G."/>
            <person name="John U."/>
            <person name="Richards T."/>
            <person name="Worden A.Z."/>
            <person name="Zhang X."/>
            <person name="Grigoriev I.V."/>
            <person name="Allen A.E."/>
            <person name="Bidle K."/>
            <person name="Borodovsky M."/>
            <person name="Bowler C."/>
            <person name="Brownlee C."/>
            <person name="Cock J.M."/>
            <person name="Elias M."/>
            <person name="Gladyshev V.N."/>
            <person name="Groth M."/>
            <person name="Guda C."/>
            <person name="Hadaegh A."/>
            <person name="Iglesias-Rodriguez M.D."/>
            <person name="Jenkins J."/>
            <person name="Jones B.M."/>
            <person name="Lawson T."/>
            <person name="Leese F."/>
            <person name="Lindquist E."/>
            <person name="Lobanov A."/>
            <person name="Lomsadze A."/>
            <person name="Malik S.B."/>
            <person name="Marsh M.E."/>
            <person name="Mackinder L."/>
            <person name="Mock T."/>
            <person name="Mueller-Roeber B."/>
            <person name="Pagarete A."/>
            <person name="Parker M."/>
            <person name="Probert I."/>
            <person name="Quesneville H."/>
            <person name="Raines C."/>
            <person name="Rensing S.A."/>
            <person name="Riano-Pachon D.M."/>
            <person name="Richier S."/>
            <person name="Rokitta S."/>
            <person name="Shiraiwa Y."/>
            <person name="Soanes D.M."/>
            <person name="van der Giezen M."/>
            <person name="Wahlund T.M."/>
            <person name="Williams B."/>
            <person name="Wilson W."/>
            <person name="Wolfe G."/>
            <person name="Wurch L.L."/>
        </authorList>
    </citation>
    <scope>NUCLEOTIDE SEQUENCE</scope>
</reference>